<accession>A0ABQ1RD03</accession>
<comment type="subcellular location">
    <subcellularLocation>
        <location evidence="1">Cell inner membrane</location>
        <topology evidence="1">Single-pass membrane protein</topology>
    </subcellularLocation>
</comment>
<dbReference type="InterPro" id="IPR010052">
    <property type="entry name" value="T2SS_protein-GspI"/>
</dbReference>
<keyword evidence="8 9" id="KW-0472">Membrane</keyword>
<keyword evidence="11" id="KW-1185">Reference proteome</keyword>
<reference evidence="11" key="1">
    <citation type="journal article" date="2019" name="Int. J. Syst. Evol. Microbiol.">
        <title>The Global Catalogue of Microorganisms (GCM) 10K type strain sequencing project: providing services to taxonomists for standard genome sequencing and annotation.</title>
        <authorList>
            <consortium name="The Broad Institute Genomics Platform"/>
            <consortium name="The Broad Institute Genome Sequencing Center for Infectious Disease"/>
            <person name="Wu L."/>
            <person name="Ma J."/>
        </authorList>
    </citation>
    <scope>NUCLEOTIDE SEQUENCE [LARGE SCALE GENOMIC DNA]</scope>
    <source>
        <strain evidence="11">CGMCC 1.12923</strain>
    </source>
</reference>
<dbReference type="InterPro" id="IPR012902">
    <property type="entry name" value="N_methyl_site"/>
</dbReference>
<keyword evidence="4" id="KW-0488">Methylation</keyword>
<feature type="transmembrane region" description="Helical" evidence="9">
    <location>
        <begin position="6"/>
        <end position="27"/>
    </location>
</feature>
<evidence type="ECO:0000256" key="3">
    <source>
        <dbReference type="ARBA" id="ARBA00022475"/>
    </source>
</evidence>
<name>A0ABQ1RD03_9ALTE</name>
<keyword evidence="5" id="KW-0997">Cell inner membrane</keyword>
<keyword evidence="3" id="KW-1003">Cell membrane</keyword>
<evidence type="ECO:0000256" key="7">
    <source>
        <dbReference type="ARBA" id="ARBA00022989"/>
    </source>
</evidence>
<gene>
    <name evidence="10" type="ORF">GCM10011357_22060</name>
</gene>
<evidence type="ECO:0000256" key="6">
    <source>
        <dbReference type="ARBA" id="ARBA00022692"/>
    </source>
</evidence>
<evidence type="ECO:0000313" key="10">
    <source>
        <dbReference type="EMBL" id="GGD66390.1"/>
    </source>
</evidence>
<sequence length="560" mass="61405">MFSAKGFTLVEVLIAALIIMIGVAGYVRLQSYYIRSDAQTNQRSVAMQLAQDKLSDLRGFTSLRPVPGEFSFSDITDDVGGQLEAGEVEVTLTKDEQKLYTFNRNWEVTHQYFVDTNADGIADSWLNNGDPALPAVLPLWPAQKQVTVTVSWADPQGEQQSLSLQASIAPVTQASSYQAVSESDNARATPVVSHTAGLAPDVVAYELGNNNKVETSKPVPQTSAQEGNNQVSFETVQYTDSPGDETKLKREEFVTVGCLCQLAGTGSGKTPHITVLADKALGIKPGKEVIKTIGEPAPGNQPSLCGQCCRDHHDTADMVVNEQHYRAEEGTPHKHYESDGKGGFSMASALGDQYNEVCRFRRVDGLFQIYPDWQLLDIIAFDDQYLLDASNLEKYTDYTEALISRHIQGLAAPARPNDRNISVVPGGYQMIARGIYLDRMKTEHRQQVLEVILSGEKNWKALAPFYDINLTLLANWSVQSPDVATVTHQDIQSLVDPDNDYYGTYSRGRIEALQDGATKVIVRSYPFNSGITGVEAVSPKEAEAVKVDDSVEVKVSDTPL</sequence>
<dbReference type="Proteomes" id="UP000614272">
    <property type="component" value="Unassembled WGS sequence"/>
</dbReference>
<evidence type="ECO:0000256" key="2">
    <source>
        <dbReference type="ARBA" id="ARBA00008358"/>
    </source>
</evidence>
<dbReference type="EMBL" id="BMGJ01000008">
    <property type="protein sequence ID" value="GGD66390.1"/>
    <property type="molecule type" value="Genomic_DNA"/>
</dbReference>
<organism evidence="10 11">
    <name type="scientific">Lacimicrobium alkaliphilum</name>
    <dbReference type="NCBI Taxonomy" id="1526571"/>
    <lineage>
        <taxon>Bacteria</taxon>
        <taxon>Pseudomonadati</taxon>
        <taxon>Pseudomonadota</taxon>
        <taxon>Gammaproteobacteria</taxon>
        <taxon>Alteromonadales</taxon>
        <taxon>Alteromonadaceae</taxon>
        <taxon>Lacimicrobium</taxon>
    </lineage>
</organism>
<evidence type="ECO:0000256" key="5">
    <source>
        <dbReference type="ARBA" id="ARBA00022519"/>
    </source>
</evidence>
<comment type="similarity">
    <text evidence="2">Belongs to the GSP I family.</text>
</comment>
<dbReference type="PANTHER" id="PTHR38779:SF2">
    <property type="entry name" value="TYPE II SECRETION SYSTEM PROTEIN I-RELATED"/>
    <property type="match status" value="1"/>
</dbReference>
<evidence type="ECO:0000256" key="8">
    <source>
        <dbReference type="ARBA" id="ARBA00023136"/>
    </source>
</evidence>
<dbReference type="RefSeq" id="WP_180237183.1">
    <property type="nucleotide sequence ID" value="NZ_BMGJ01000008.1"/>
</dbReference>
<evidence type="ECO:0000256" key="9">
    <source>
        <dbReference type="SAM" id="Phobius"/>
    </source>
</evidence>
<keyword evidence="6 9" id="KW-0812">Transmembrane</keyword>
<evidence type="ECO:0000256" key="4">
    <source>
        <dbReference type="ARBA" id="ARBA00022481"/>
    </source>
</evidence>
<proteinExistence type="inferred from homology"/>
<dbReference type="Pfam" id="PF07963">
    <property type="entry name" value="N_methyl"/>
    <property type="match status" value="1"/>
</dbReference>
<evidence type="ECO:0000256" key="1">
    <source>
        <dbReference type="ARBA" id="ARBA00004377"/>
    </source>
</evidence>
<dbReference type="PANTHER" id="PTHR38779">
    <property type="entry name" value="TYPE II SECRETION SYSTEM PROTEIN I-RELATED"/>
    <property type="match status" value="1"/>
</dbReference>
<evidence type="ECO:0000313" key="11">
    <source>
        <dbReference type="Proteomes" id="UP000614272"/>
    </source>
</evidence>
<keyword evidence="7 9" id="KW-1133">Transmembrane helix</keyword>
<protein>
    <submittedName>
        <fullName evidence="10">Type IV pilin</fullName>
    </submittedName>
</protein>
<comment type="caution">
    <text evidence="10">The sequence shown here is derived from an EMBL/GenBank/DDBJ whole genome shotgun (WGS) entry which is preliminary data.</text>
</comment>